<proteinExistence type="inferred from homology"/>
<keyword evidence="3" id="KW-1185">Reference proteome</keyword>
<dbReference type="GO" id="GO:0004722">
    <property type="term" value="F:protein serine/threonine phosphatase activity"/>
    <property type="evidence" value="ECO:0007669"/>
    <property type="project" value="UniProtKB-EC"/>
</dbReference>
<dbReference type="InterPro" id="IPR039123">
    <property type="entry name" value="PPTC7"/>
</dbReference>
<comment type="catalytic activity">
    <reaction evidence="1">
        <text>O-phospho-L-seryl-[protein] + H2O = L-seryl-[protein] + phosphate</text>
        <dbReference type="Rhea" id="RHEA:20629"/>
        <dbReference type="Rhea" id="RHEA-COMP:9863"/>
        <dbReference type="Rhea" id="RHEA-COMP:11604"/>
        <dbReference type="ChEBI" id="CHEBI:15377"/>
        <dbReference type="ChEBI" id="CHEBI:29999"/>
        <dbReference type="ChEBI" id="CHEBI:43474"/>
        <dbReference type="ChEBI" id="CHEBI:83421"/>
        <dbReference type="EC" id="3.1.3.16"/>
    </reaction>
</comment>
<dbReference type="PANTHER" id="PTHR12320">
    <property type="entry name" value="PROTEIN PHOSPHATASE 2C"/>
    <property type="match status" value="1"/>
</dbReference>
<dbReference type="PANTHER" id="PTHR12320:SF1">
    <property type="entry name" value="PROTEIN PHOSPHATASE PTC7 HOMOLOG"/>
    <property type="match status" value="1"/>
</dbReference>
<accession>A0A4D9CTX8</accession>
<comment type="catalytic activity">
    <reaction evidence="1">
        <text>O-phospho-L-threonyl-[protein] + H2O = L-threonyl-[protein] + phosphate</text>
        <dbReference type="Rhea" id="RHEA:47004"/>
        <dbReference type="Rhea" id="RHEA-COMP:11060"/>
        <dbReference type="Rhea" id="RHEA-COMP:11605"/>
        <dbReference type="ChEBI" id="CHEBI:15377"/>
        <dbReference type="ChEBI" id="CHEBI:30013"/>
        <dbReference type="ChEBI" id="CHEBI:43474"/>
        <dbReference type="ChEBI" id="CHEBI:61977"/>
        <dbReference type="EC" id="3.1.3.16"/>
    </reaction>
</comment>
<evidence type="ECO:0000256" key="1">
    <source>
        <dbReference type="RuleBase" id="RU366020"/>
    </source>
</evidence>
<dbReference type="EMBL" id="SDOX01000118">
    <property type="protein sequence ID" value="TFJ82326.1"/>
    <property type="molecule type" value="Genomic_DNA"/>
</dbReference>
<keyword evidence="1" id="KW-0378">Hydrolase</keyword>
<comment type="cofactor">
    <cofactor evidence="1">
        <name>Mg(2+)</name>
        <dbReference type="ChEBI" id="CHEBI:18420"/>
    </cofactor>
</comment>
<dbReference type="InterPro" id="IPR036457">
    <property type="entry name" value="PPM-type-like_dom_sf"/>
</dbReference>
<dbReference type="GO" id="GO:0046872">
    <property type="term" value="F:metal ion binding"/>
    <property type="evidence" value="ECO:0007669"/>
    <property type="project" value="UniProtKB-UniRule"/>
</dbReference>
<keyword evidence="1" id="KW-0460">Magnesium</keyword>
<feature type="non-terminal residue" evidence="2">
    <location>
        <position position="1"/>
    </location>
</feature>
<dbReference type="AlphaFoldDB" id="A0A4D9CTX8"/>
<reference evidence="2 3" key="1">
    <citation type="submission" date="2019-01" db="EMBL/GenBank/DDBJ databases">
        <title>Nuclear Genome Assembly of the Microalgal Biofuel strain Nannochloropsis salina CCMP1776.</title>
        <authorList>
            <person name="Hovde B."/>
        </authorList>
    </citation>
    <scope>NUCLEOTIDE SEQUENCE [LARGE SCALE GENOMIC DNA]</scope>
    <source>
        <strain evidence="2 3">CCMP1776</strain>
    </source>
</reference>
<keyword evidence="1" id="KW-0464">Manganese</keyword>
<comment type="cofactor">
    <cofactor evidence="1">
        <name>Mn(2+)</name>
        <dbReference type="ChEBI" id="CHEBI:29035"/>
    </cofactor>
</comment>
<evidence type="ECO:0000313" key="2">
    <source>
        <dbReference type="EMBL" id="TFJ82326.1"/>
    </source>
</evidence>
<name>A0A4D9CTX8_9STRA</name>
<comment type="similarity">
    <text evidence="1">Belongs to the PP2C family.</text>
</comment>
<comment type="caution">
    <text evidence="2">The sequence shown here is derived from an EMBL/GenBank/DDBJ whole genome shotgun (WGS) entry which is preliminary data.</text>
</comment>
<dbReference type="OrthoDB" id="60843at2759"/>
<evidence type="ECO:0000313" key="3">
    <source>
        <dbReference type="Proteomes" id="UP000355283"/>
    </source>
</evidence>
<gene>
    <name evidence="2" type="ORF">NSK_006445</name>
</gene>
<sequence length="130" mass="14171">LFSLRTLPGDLLLLATDGLHDNLYEQDILASLGTSLPPSRPPSRPPPLLPMARSLAAEAAAMAADGSRVAPWQLSRAYLSPEKKKVLHPFTWKRKVREQAVLCGLDEKGRPVRGLGGKQDDITVVLARIE</sequence>
<keyword evidence="1" id="KW-0479">Metal-binding</keyword>
<dbReference type="EC" id="3.1.3.16" evidence="1"/>
<keyword evidence="1" id="KW-0904">Protein phosphatase</keyword>
<organism evidence="2 3">
    <name type="scientific">Nannochloropsis salina CCMP1776</name>
    <dbReference type="NCBI Taxonomy" id="1027361"/>
    <lineage>
        <taxon>Eukaryota</taxon>
        <taxon>Sar</taxon>
        <taxon>Stramenopiles</taxon>
        <taxon>Ochrophyta</taxon>
        <taxon>Eustigmatophyceae</taxon>
        <taxon>Eustigmatales</taxon>
        <taxon>Monodopsidaceae</taxon>
        <taxon>Microchloropsis</taxon>
        <taxon>Microchloropsis salina</taxon>
    </lineage>
</organism>
<dbReference type="Proteomes" id="UP000355283">
    <property type="component" value="Unassembled WGS sequence"/>
</dbReference>
<dbReference type="SUPFAM" id="SSF81606">
    <property type="entry name" value="PP2C-like"/>
    <property type="match status" value="1"/>
</dbReference>
<protein>
    <recommendedName>
        <fullName evidence="1">Protein phosphatase</fullName>
        <ecNumber evidence="1">3.1.3.16</ecNumber>
    </recommendedName>
</protein>